<feature type="domain" description="Cation/H+ exchanger transmembrane" evidence="11">
    <location>
        <begin position="15"/>
        <end position="360"/>
    </location>
</feature>
<accession>A0A2X0JH71</accession>
<feature type="transmembrane region" description="Helical" evidence="10">
    <location>
        <begin position="236"/>
        <end position="253"/>
    </location>
</feature>
<dbReference type="Pfam" id="PF00999">
    <property type="entry name" value="Na_H_Exchanger"/>
    <property type="match status" value="1"/>
</dbReference>
<dbReference type="GO" id="GO:1902600">
    <property type="term" value="P:proton transmembrane transport"/>
    <property type="evidence" value="ECO:0007669"/>
    <property type="project" value="InterPro"/>
</dbReference>
<feature type="transmembrane region" description="Helical" evidence="10">
    <location>
        <begin position="350"/>
        <end position="371"/>
    </location>
</feature>
<sequence length="402" mass="41093">MDFSTLAVIVVAGMLGPLLALPRRWRIPVVIGELLAGVLLGPTFVDYLHAGDKTFAFLADMGFALIMFVAGAHVPVRDKALRGGLVKGLLRAVGVAAVGVIPAFALSRGFHTGHTAMYAVLFASSSAALVLPIIDSLQLGGPGILALLPQVAVADTACIVALPLAVDPAHAVRAALGALAVLGSAVVLFLILREAERRGLHRRLHRLSRRRSFALELRISLAIVFALAALATHTHVSIMLAGFSFGLVVAAIGEPRRLARQLFGITEGFLGPLFFVWLGSSLDLRQLGSHPSAILLGLLLGAATVLAHVSMRLTGQPVAHGVLASAQLGVPVAAATLGTQLHLLRPGESAALLLGALVSIAAATAAGAAAARHATPPKAPTSGTPATSPTPPHPPASGASAT</sequence>
<protein>
    <submittedName>
        <fullName evidence="12">Cation:proton antiporter</fullName>
    </submittedName>
</protein>
<dbReference type="Proteomes" id="UP000248889">
    <property type="component" value="Unassembled WGS sequence"/>
</dbReference>
<dbReference type="OrthoDB" id="4413712at2"/>
<dbReference type="AlphaFoldDB" id="A0A2X0JH71"/>
<dbReference type="InterPro" id="IPR006153">
    <property type="entry name" value="Cation/H_exchanger_TM"/>
</dbReference>
<feature type="transmembrane region" description="Helical" evidence="10">
    <location>
        <begin position="6"/>
        <end position="22"/>
    </location>
</feature>
<gene>
    <name evidence="12" type="ORF">DN069_03470</name>
</gene>
<proteinExistence type="inferred from homology"/>
<keyword evidence="5 10" id="KW-0812">Transmembrane</keyword>
<feature type="transmembrane region" description="Helical" evidence="10">
    <location>
        <begin position="262"/>
        <end position="280"/>
    </location>
</feature>
<dbReference type="GO" id="GO:0015297">
    <property type="term" value="F:antiporter activity"/>
    <property type="evidence" value="ECO:0007669"/>
    <property type="project" value="UniProtKB-KW"/>
</dbReference>
<feature type="transmembrane region" description="Helical" evidence="10">
    <location>
        <begin position="88"/>
        <end position="110"/>
    </location>
</feature>
<evidence type="ECO:0000256" key="6">
    <source>
        <dbReference type="ARBA" id="ARBA00022989"/>
    </source>
</evidence>
<feature type="transmembrane region" description="Helical" evidence="10">
    <location>
        <begin position="172"/>
        <end position="192"/>
    </location>
</feature>
<feature type="transmembrane region" description="Helical" evidence="10">
    <location>
        <begin position="292"/>
        <end position="311"/>
    </location>
</feature>
<dbReference type="Gene3D" id="1.20.1530.20">
    <property type="match status" value="1"/>
</dbReference>
<dbReference type="InterPro" id="IPR038770">
    <property type="entry name" value="Na+/solute_symporter_sf"/>
</dbReference>
<feature type="compositionally biased region" description="Low complexity" evidence="9">
    <location>
        <begin position="371"/>
        <end position="387"/>
    </location>
</feature>
<feature type="transmembrane region" description="Helical" evidence="10">
    <location>
        <begin position="318"/>
        <end position="338"/>
    </location>
</feature>
<feature type="transmembrane region" description="Helical" evidence="10">
    <location>
        <begin position="55"/>
        <end position="76"/>
    </location>
</feature>
<evidence type="ECO:0000256" key="2">
    <source>
        <dbReference type="ARBA" id="ARBA00005551"/>
    </source>
</evidence>
<keyword evidence="7" id="KW-0406">Ion transport</keyword>
<feature type="transmembrane region" description="Helical" evidence="10">
    <location>
        <begin position="29"/>
        <end position="49"/>
    </location>
</feature>
<evidence type="ECO:0000256" key="3">
    <source>
        <dbReference type="ARBA" id="ARBA00022448"/>
    </source>
</evidence>
<name>A0A2X0JH71_9ACTN</name>
<evidence type="ECO:0000256" key="5">
    <source>
        <dbReference type="ARBA" id="ARBA00022692"/>
    </source>
</evidence>
<keyword evidence="8 10" id="KW-0472">Membrane</keyword>
<keyword evidence="6 10" id="KW-1133">Transmembrane helix</keyword>
<dbReference type="PANTHER" id="PTHR43562">
    <property type="entry name" value="NAPA-TYPE SODIUM/HYDROGEN ANTIPORTER"/>
    <property type="match status" value="1"/>
</dbReference>
<feature type="region of interest" description="Disordered" evidence="9">
    <location>
        <begin position="371"/>
        <end position="402"/>
    </location>
</feature>
<reference evidence="12 13" key="1">
    <citation type="submission" date="2018-06" db="EMBL/GenBank/DDBJ databases">
        <title>Streptacidiphilus pinicola sp. nov., isolated from pine grove soil.</title>
        <authorList>
            <person name="Roh S.G."/>
            <person name="Park S."/>
            <person name="Kim M.-K."/>
            <person name="Yun B.-R."/>
            <person name="Park J."/>
            <person name="Kim M.J."/>
            <person name="Kim Y.S."/>
            <person name="Kim S.B."/>
        </authorList>
    </citation>
    <scope>NUCLEOTIDE SEQUENCE [LARGE SCALE GENOMIC DNA]</scope>
    <source>
        <strain evidence="12 13">MMS16-CNU450</strain>
    </source>
</reference>
<organism evidence="12 13">
    <name type="scientific">Streptacidiphilus pinicola</name>
    <dbReference type="NCBI Taxonomy" id="2219663"/>
    <lineage>
        <taxon>Bacteria</taxon>
        <taxon>Bacillati</taxon>
        <taxon>Actinomycetota</taxon>
        <taxon>Actinomycetes</taxon>
        <taxon>Kitasatosporales</taxon>
        <taxon>Streptomycetaceae</taxon>
        <taxon>Streptacidiphilus</taxon>
    </lineage>
</organism>
<evidence type="ECO:0000313" key="13">
    <source>
        <dbReference type="Proteomes" id="UP000248889"/>
    </source>
</evidence>
<feature type="transmembrane region" description="Helical" evidence="10">
    <location>
        <begin position="146"/>
        <end position="166"/>
    </location>
</feature>
<keyword evidence="3" id="KW-0813">Transport</keyword>
<comment type="caution">
    <text evidence="12">The sequence shown here is derived from an EMBL/GenBank/DDBJ whole genome shotgun (WGS) entry which is preliminary data.</text>
</comment>
<comment type="similarity">
    <text evidence="2">Belongs to the monovalent cation:proton antiporter 2 (CPA2) transporter (TC 2.A.37) family.</text>
</comment>
<feature type="transmembrane region" description="Helical" evidence="10">
    <location>
        <begin position="213"/>
        <end position="230"/>
    </location>
</feature>
<feature type="transmembrane region" description="Helical" evidence="10">
    <location>
        <begin position="116"/>
        <end position="134"/>
    </location>
</feature>
<dbReference type="GO" id="GO:0016020">
    <property type="term" value="C:membrane"/>
    <property type="evidence" value="ECO:0007669"/>
    <property type="project" value="UniProtKB-SubCell"/>
</dbReference>
<keyword evidence="4" id="KW-0050">Antiport</keyword>
<evidence type="ECO:0000259" key="11">
    <source>
        <dbReference type="Pfam" id="PF00999"/>
    </source>
</evidence>
<dbReference type="EMBL" id="QKYN01000014">
    <property type="protein sequence ID" value="RAG87028.1"/>
    <property type="molecule type" value="Genomic_DNA"/>
</dbReference>
<evidence type="ECO:0000256" key="1">
    <source>
        <dbReference type="ARBA" id="ARBA00004141"/>
    </source>
</evidence>
<dbReference type="PANTHER" id="PTHR43562:SF1">
    <property type="entry name" value="NA(+)_H(+) ANTIPORTER YJBQ-RELATED"/>
    <property type="match status" value="1"/>
</dbReference>
<evidence type="ECO:0000256" key="7">
    <source>
        <dbReference type="ARBA" id="ARBA00023065"/>
    </source>
</evidence>
<keyword evidence="13" id="KW-1185">Reference proteome</keyword>
<evidence type="ECO:0000256" key="4">
    <source>
        <dbReference type="ARBA" id="ARBA00022449"/>
    </source>
</evidence>
<evidence type="ECO:0000256" key="9">
    <source>
        <dbReference type="SAM" id="MobiDB-lite"/>
    </source>
</evidence>
<evidence type="ECO:0000313" key="12">
    <source>
        <dbReference type="EMBL" id="RAG87028.1"/>
    </source>
</evidence>
<comment type="subcellular location">
    <subcellularLocation>
        <location evidence="1">Membrane</location>
        <topology evidence="1">Multi-pass membrane protein</topology>
    </subcellularLocation>
</comment>
<evidence type="ECO:0000256" key="10">
    <source>
        <dbReference type="SAM" id="Phobius"/>
    </source>
</evidence>
<dbReference type="RefSeq" id="WP_111499302.1">
    <property type="nucleotide sequence ID" value="NZ_QKYN01000014.1"/>
</dbReference>
<evidence type="ECO:0000256" key="8">
    <source>
        <dbReference type="ARBA" id="ARBA00023136"/>
    </source>
</evidence>